<evidence type="ECO:0000313" key="11">
    <source>
        <dbReference type="Proteomes" id="UP000087766"/>
    </source>
</evidence>
<evidence type="ECO:0000256" key="3">
    <source>
        <dbReference type="ARBA" id="ARBA00012780"/>
    </source>
</evidence>
<dbReference type="OrthoDB" id="4473401at2759"/>
<accession>A0A1S3TS46</accession>
<dbReference type="PROSITE" id="PS52008">
    <property type="entry name" value="GH81"/>
    <property type="match status" value="1"/>
</dbReference>
<reference evidence="11" key="1">
    <citation type="journal article" date="2014" name="Nat. Commun.">
        <title>Genome sequence of mungbean and insights into evolution within Vigna species.</title>
        <authorList>
            <person name="Kang Y.J."/>
            <person name="Kim S.K."/>
            <person name="Kim M.Y."/>
            <person name="Lestari P."/>
            <person name="Kim K.H."/>
            <person name="Ha B.K."/>
            <person name="Jun T.H."/>
            <person name="Hwang W.J."/>
            <person name="Lee T."/>
            <person name="Lee J."/>
            <person name="Shim S."/>
            <person name="Yoon M.Y."/>
            <person name="Jang Y.E."/>
            <person name="Han K.S."/>
            <person name="Taeprayoon P."/>
            <person name="Yoon N."/>
            <person name="Somta P."/>
            <person name="Tanya P."/>
            <person name="Kim K.S."/>
            <person name="Gwag J.G."/>
            <person name="Moon J.K."/>
            <person name="Lee Y.H."/>
            <person name="Park B.S."/>
            <person name="Bombarely A."/>
            <person name="Doyle J.J."/>
            <person name="Jackson S.A."/>
            <person name="Schafleitner R."/>
            <person name="Srinives P."/>
            <person name="Varshney R.K."/>
            <person name="Lee S.H."/>
        </authorList>
    </citation>
    <scope>NUCLEOTIDE SEQUENCE [LARGE SCALE GENOMIC DNA]</scope>
    <source>
        <strain evidence="11">cv. VC1973A</strain>
    </source>
</reference>
<dbReference type="InterPro" id="IPR040451">
    <property type="entry name" value="GH81_N"/>
</dbReference>
<keyword evidence="5" id="KW-0119">Carbohydrate metabolism</keyword>
<protein>
    <recommendedName>
        <fullName evidence="3">glucan endo-1,3-beta-D-glucosidase</fullName>
        <ecNumber evidence="3">3.2.1.39</ecNumber>
    </recommendedName>
</protein>
<dbReference type="GO" id="GO:0071555">
    <property type="term" value="P:cell wall organization"/>
    <property type="evidence" value="ECO:0007669"/>
    <property type="project" value="UniProtKB-KW"/>
</dbReference>
<dbReference type="InterPro" id="IPR040720">
    <property type="entry name" value="GH81_C"/>
</dbReference>
<dbReference type="GO" id="GO:0052861">
    <property type="term" value="F:endo-1,3(4)-beta-glucanase activity"/>
    <property type="evidence" value="ECO:0007669"/>
    <property type="project" value="InterPro"/>
</dbReference>
<keyword evidence="4" id="KW-0378">Hydrolase</keyword>
<feature type="domain" description="Glycosyl hydrolase family 81 N-terminal" evidence="9">
    <location>
        <begin position="33"/>
        <end position="303"/>
    </location>
</feature>
<keyword evidence="8" id="KW-0624">Polysaccharide degradation</keyword>
<evidence type="ECO:0000256" key="1">
    <source>
        <dbReference type="ARBA" id="ARBA00000382"/>
    </source>
</evidence>
<comment type="similarity">
    <text evidence="2">Belongs to the glycosyl hydrolase 81 family.</text>
</comment>
<dbReference type="PANTHER" id="PTHR31983:SF12">
    <property type="entry name" value="GLUCAN ENDO-1,3-BETA-D-GLUCOSIDASE"/>
    <property type="match status" value="1"/>
</dbReference>
<evidence type="ECO:0000313" key="12">
    <source>
        <dbReference type="RefSeq" id="XP_014496589.1"/>
    </source>
</evidence>
<feature type="domain" description="Glycosyl hydrolase family 81 C-terminal" evidence="10">
    <location>
        <begin position="310"/>
        <end position="656"/>
    </location>
</feature>
<keyword evidence="7" id="KW-0961">Cell wall biogenesis/degradation</keyword>
<dbReference type="Proteomes" id="UP000087766">
    <property type="component" value="Chromosome 4"/>
</dbReference>
<reference evidence="12" key="2">
    <citation type="submission" date="2025-08" db="UniProtKB">
        <authorList>
            <consortium name="RefSeq"/>
        </authorList>
    </citation>
    <scope>IDENTIFICATION</scope>
    <source>
        <tissue evidence="12">Leaf</tissue>
    </source>
</reference>
<dbReference type="PANTHER" id="PTHR31983">
    <property type="entry name" value="ENDO-1,3(4)-BETA-GLUCANASE 1"/>
    <property type="match status" value="1"/>
</dbReference>
<organism evidence="11 12">
    <name type="scientific">Vigna radiata var. radiata</name>
    <name type="common">Mung bean</name>
    <name type="synonym">Phaseolus aureus</name>
    <dbReference type="NCBI Taxonomy" id="3916"/>
    <lineage>
        <taxon>Eukaryota</taxon>
        <taxon>Viridiplantae</taxon>
        <taxon>Streptophyta</taxon>
        <taxon>Embryophyta</taxon>
        <taxon>Tracheophyta</taxon>
        <taxon>Spermatophyta</taxon>
        <taxon>Magnoliopsida</taxon>
        <taxon>eudicotyledons</taxon>
        <taxon>Gunneridae</taxon>
        <taxon>Pentapetalae</taxon>
        <taxon>rosids</taxon>
        <taxon>fabids</taxon>
        <taxon>Fabales</taxon>
        <taxon>Fabaceae</taxon>
        <taxon>Papilionoideae</taxon>
        <taxon>50 kb inversion clade</taxon>
        <taxon>NPAAA clade</taxon>
        <taxon>indigoferoid/millettioid clade</taxon>
        <taxon>Phaseoleae</taxon>
        <taxon>Vigna</taxon>
    </lineage>
</organism>
<name>A0A1S3TS46_VIGRR</name>
<dbReference type="STRING" id="3916.A0A1S3TS46"/>
<keyword evidence="6" id="KW-0326">Glycosidase</keyword>
<dbReference type="AlphaFoldDB" id="A0A1S3TS46"/>
<dbReference type="EC" id="3.2.1.39" evidence="3"/>
<proteinExistence type="inferred from homology"/>
<evidence type="ECO:0000256" key="7">
    <source>
        <dbReference type="ARBA" id="ARBA00023316"/>
    </source>
</evidence>
<dbReference type="GO" id="GO:0042973">
    <property type="term" value="F:glucan endo-1,3-beta-D-glucosidase activity"/>
    <property type="evidence" value="ECO:0007669"/>
    <property type="project" value="UniProtKB-EC"/>
</dbReference>
<evidence type="ECO:0000256" key="8">
    <source>
        <dbReference type="ARBA" id="ARBA00023326"/>
    </source>
</evidence>
<dbReference type="GeneID" id="106758166"/>
<evidence type="ECO:0000256" key="2">
    <source>
        <dbReference type="ARBA" id="ARBA00010730"/>
    </source>
</evidence>
<evidence type="ECO:0000259" key="9">
    <source>
        <dbReference type="Pfam" id="PF03639"/>
    </source>
</evidence>
<evidence type="ECO:0000256" key="6">
    <source>
        <dbReference type="ARBA" id="ARBA00023295"/>
    </source>
</evidence>
<dbReference type="GO" id="GO:0000272">
    <property type="term" value="P:polysaccharide catabolic process"/>
    <property type="evidence" value="ECO:0007669"/>
    <property type="project" value="UniProtKB-KW"/>
</dbReference>
<dbReference type="Pfam" id="PF17652">
    <property type="entry name" value="Glyco_hydro81C"/>
    <property type="match status" value="1"/>
</dbReference>
<evidence type="ECO:0000256" key="5">
    <source>
        <dbReference type="ARBA" id="ARBA00023277"/>
    </source>
</evidence>
<dbReference type="InterPro" id="IPR005200">
    <property type="entry name" value="Endo-beta-glucanase"/>
</dbReference>
<comment type="catalytic activity">
    <reaction evidence="1">
        <text>Hydrolysis of (1-&gt;3)-beta-D-glucosidic linkages in (1-&gt;3)-beta-D-glucans.</text>
        <dbReference type="EC" id="3.2.1.39"/>
    </reaction>
</comment>
<keyword evidence="11" id="KW-1185">Reference proteome</keyword>
<dbReference type="RefSeq" id="XP_014496589.1">
    <property type="nucleotide sequence ID" value="XM_014641103.2"/>
</dbReference>
<dbReference type="Pfam" id="PF03639">
    <property type="entry name" value="Glyco_hydro_81"/>
    <property type="match status" value="1"/>
</dbReference>
<sequence length="660" mass="73602">MSSSSSSSFSFVFPETQSTVLPDPSTYFSSNLLSSPLPTNSFFQNYVIPNGSQPEYIHPYLIQTSNSSLSASYPFLLFTTALLYQAFVPDLTISSTQTLSTPQNRVISSFSDLGITLDIPSSNLRFFLSRGSPFITASVTSSTSLSITTVHTILSLSPNNDKNTKYTLKLNNTQTWLIYASSPIYLNHDGASRVTSKPFSGIIRVAVLPDPNYATILDKFSSSYPLSGDATLQEPFRLVYQWQKAGSGGLLMLAHPLHVKLLSSKNNGQITVLGDFKYRSIDGDLVGVVGDSWVLETDSIPVKWYSNKGVEKDSYDEIVSALVKDVQKLNSSAIGTNSSYFYGKRVGRAARLALIAEEVSFSKVVPTIKDFLKEAIEPWLDGTFVGNGFLYENKWSGLVTKLGSTDSTADFGFGVYNDHHYHLGYFLYGIAVLAKIDPEWGQKYKPQVYSLVTDFMNLGQRYSKIYPRLRCFDLYMLHSWAAGVTEFEDGRNQESTSEAVNAYYSAALVGLAYDDSNLVATGSTLVALEILAAQTWWHVKVEDNLYEEEFAKDNRIVGILWANKRDSKLWWASAECRECRLGIQVLPLLPITETLFSDADYVKELVEWTFPSLSSEGWKGMTYALQGIYDKEAALKNIRTLTGFDDGNSYSNLLWWIHSR</sequence>
<dbReference type="Gene3D" id="2.70.98.30">
    <property type="entry name" value="Golgi alpha-mannosidase II, domain 4"/>
    <property type="match status" value="1"/>
</dbReference>
<evidence type="ECO:0000256" key="4">
    <source>
        <dbReference type="ARBA" id="ARBA00022801"/>
    </source>
</evidence>
<dbReference type="KEGG" id="vra:106758166"/>
<evidence type="ECO:0000259" key="10">
    <source>
        <dbReference type="Pfam" id="PF17652"/>
    </source>
</evidence>
<gene>
    <name evidence="12" type="primary">LOC106758166</name>
</gene>